<dbReference type="Gene3D" id="1.10.10.10">
    <property type="entry name" value="Winged helix-like DNA-binding domain superfamily/Winged helix DNA-binding domain"/>
    <property type="match status" value="1"/>
</dbReference>
<organism evidence="2 3">
    <name type="scientific">Thioclava nitratireducens</name>
    <dbReference type="NCBI Taxonomy" id="1915078"/>
    <lineage>
        <taxon>Bacteria</taxon>
        <taxon>Pseudomonadati</taxon>
        <taxon>Pseudomonadota</taxon>
        <taxon>Alphaproteobacteria</taxon>
        <taxon>Rhodobacterales</taxon>
        <taxon>Paracoccaceae</taxon>
        <taxon>Thioclava</taxon>
    </lineage>
</organism>
<evidence type="ECO:0000313" key="2">
    <source>
        <dbReference type="EMBL" id="AQS50011.1"/>
    </source>
</evidence>
<name>A0ABM6IM32_9RHOB</name>
<dbReference type="Proteomes" id="UP000185622">
    <property type="component" value="Plasmid unnamed1"/>
</dbReference>
<accession>A0ABM6IM32</accession>
<gene>
    <name evidence="2" type="ORF">BMG03_18970</name>
</gene>
<dbReference type="PRINTS" id="PR00038">
    <property type="entry name" value="HTHLUXR"/>
</dbReference>
<feature type="domain" description="HTH luxR-type" evidence="1">
    <location>
        <begin position="1"/>
        <end position="52"/>
    </location>
</feature>
<dbReference type="SUPFAM" id="SSF46894">
    <property type="entry name" value="C-terminal effector domain of the bipartite response regulators"/>
    <property type="match status" value="1"/>
</dbReference>
<keyword evidence="3" id="KW-1185">Reference proteome</keyword>
<dbReference type="PROSITE" id="PS50043">
    <property type="entry name" value="HTH_LUXR_2"/>
    <property type="match status" value="1"/>
</dbReference>
<evidence type="ECO:0000259" key="1">
    <source>
        <dbReference type="PROSITE" id="PS50043"/>
    </source>
</evidence>
<dbReference type="Pfam" id="PF00196">
    <property type="entry name" value="GerE"/>
    <property type="match status" value="1"/>
</dbReference>
<proteinExistence type="predicted"/>
<dbReference type="InterPro" id="IPR036388">
    <property type="entry name" value="WH-like_DNA-bd_sf"/>
</dbReference>
<reference evidence="2 3" key="1">
    <citation type="submission" date="2017-01" db="EMBL/GenBank/DDBJ databases">
        <title>The complete genome sequence of a sulfur-oxidizing marine bacterium Thioclava sp. 25B10_4T.</title>
        <authorList>
            <person name="Liu Y."/>
            <person name="Lai Q."/>
            <person name="Shao Z."/>
        </authorList>
    </citation>
    <scope>NUCLEOTIDE SEQUENCE [LARGE SCALE GENOMIC DNA]</scope>
    <source>
        <strain evidence="2 3">25B10_4</strain>
        <plasmid evidence="2 3">unnamed1</plasmid>
    </source>
</reference>
<sequence length="61" mass="7033">MRDGLLRGRTHKEIAKMLRISQFTVRTYQERLMEKFEVANRTELIVCASGGHVPKDGRSSQ</sequence>
<geneLocation type="plasmid" evidence="2 3">
    <name>unnamed1</name>
</geneLocation>
<dbReference type="EMBL" id="CP019438">
    <property type="protein sequence ID" value="AQS50011.1"/>
    <property type="molecule type" value="Genomic_DNA"/>
</dbReference>
<dbReference type="InterPro" id="IPR016032">
    <property type="entry name" value="Sig_transdc_resp-reg_C-effctor"/>
</dbReference>
<dbReference type="InterPro" id="IPR000792">
    <property type="entry name" value="Tscrpt_reg_LuxR_C"/>
</dbReference>
<evidence type="ECO:0000313" key="3">
    <source>
        <dbReference type="Proteomes" id="UP000185622"/>
    </source>
</evidence>
<dbReference type="SMART" id="SM00421">
    <property type="entry name" value="HTH_LUXR"/>
    <property type="match status" value="1"/>
</dbReference>
<keyword evidence="2" id="KW-0614">Plasmid</keyword>
<protein>
    <recommendedName>
        <fullName evidence="1">HTH luxR-type domain-containing protein</fullName>
    </recommendedName>
</protein>